<dbReference type="EMBL" id="OC000887">
    <property type="protein sequence ID" value="CAD7258588.1"/>
    <property type="molecule type" value="Genomic_DNA"/>
</dbReference>
<dbReference type="GO" id="GO:0051301">
    <property type="term" value="P:cell division"/>
    <property type="evidence" value="ECO:0007669"/>
    <property type="project" value="UniProtKB-KW"/>
</dbReference>
<dbReference type="CDD" id="cd20556">
    <property type="entry name" value="CYCLIN_CABLES"/>
    <property type="match status" value="1"/>
</dbReference>
<dbReference type="PANTHER" id="PTHR22896:SF0">
    <property type="entry name" value="CYCLIN N-TERMINAL DOMAIN-CONTAINING PROTEIN"/>
    <property type="match status" value="1"/>
</dbReference>
<evidence type="ECO:0000256" key="4">
    <source>
        <dbReference type="ARBA" id="ARBA00023306"/>
    </source>
</evidence>
<evidence type="ECO:0000256" key="5">
    <source>
        <dbReference type="SAM" id="MobiDB-lite"/>
    </source>
</evidence>
<evidence type="ECO:0000256" key="2">
    <source>
        <dbReference type="ARBA" id="ARBA00022553"/>
    </source>
</evidence>
<reference evidence="7" key="1">
    <citation type="submission" date="2020-11" db="EMBL/GenBank/DDBJ databases">
        <authorList>
            <person name="Tran Van P."/>
        </authorList>
    </citation>
    <scope>NUCLEOTIDE SEQUENCE</scope>
</reference>
<dbReference type="PANTHER" id="PTHR22896">
    <property type="entry name" value="CDK5 AND ABL1 ENZYME SUBSTRATE 1"/>
    <property type="match status" value="1"/>
</dbReference>
<feature type="region of interest" description="Disordered" evidence="5">
    <location>
        <begin position="128"/>
        <end position="150"/>
    </location>
</feature>
<dbReference type="InterPro" id="IPR012388">
    <property type="entry name" value="CABLES1/2"/>
</dbReference>
<dbReference type="Gene3D" id="1.10.472.10">
    <property type="entry name" value="Cyclin-like"/>
    <property type="match status" value="1"/>
</dbReference>
<dbReference type="InterPro" id="IPR036915">
    <property type="entry name" value="Cyclin-like_sf"/>
</dbReference>
<evidence type="ECO:0000256" key="1">
    <source>
        <dbReference type="ARBA" id="ARBA00008742"/>
    </source>
</evidence>
<comment type="similarity">
    <text evidence="1">Belongs to the cyclin family.</text>
</comment>
<proteinExistence type="inferred from homology"/>
<dbReference type="GO" id="GO:0005829">
    <property type="term" value="C:cytosol"/>
    <property type="evidence" value="ECO:0007669"/>
    <property type="project" value="UniProtKB-ARBA"/>
</dbReference>
<keyword evidence="2" id="KW-0597">Phosphoprotein</keyword>
<protein>
    <recommendedName>
        <fullName evidence="6">Cyclin N-terminal domain-containing protein</fullName>
    </recommendedName>
</protein>
<keyword evidence="3" id="KW-0132">Cell division</keyword>
<organism evidence="7">
    <name type="scientific">Timema shepardi</name>
    <name type="common">Walking stick</name>
    <dbReference type="NCBI Taxonomy" id="629360"/>
    <lineage>
        <taxon>Eukaryota</taxon>
        <taxon>Metazoa</taxon>
        <taxon>Ecdysozoa</taxon>
        <taxon>Arthropoda</taxon>
        <taxon>Hexapoda</taxon>
        <taxon>Insecta</taxon>
        <taxon>Pterygota</taxon>
        <taxon>Neoptera</taxon>
        <taxon>Polyneoptera</taxon>
        <taxon>Phasmatodea</taxon>
        <taxon>Timematodea</taxon>
        <taxon>Timematoidea</taxon>
        <taxon>Timematidae</taxon>
        <taxon>Timema</taxon>
    </lineage>
</organism>
<dbReference type="GO" id="GO:0051726">
    <property type="term" value="P:regulation of cell cycle"/>
    <property type="evidence" value="ECO:0007669"/>
    <property type="project" value="InterPro"/>
</dbReference>
<evidence type="ECO:0000259" key="6">
    <source>
        <dbReference type="Pfam" id="PF00134"/>
    </source>
</evidence>
<dbReference type="FunFam" id="1.10.472.10:FF:000020">
    <property type="entry name" value="CDK5 and ABL1 enzyme substrate 1"/>
    <property type="match status" value="1"/>
</dbReference>
<evidence type="ECO:0000313" key="7">
    <source>
        <dbReference type="EMBL" id="CAD7258588.1"/>
    </source>
</evidence>
<dbReference type="SUPFAM" id="SSF47954">
    <property type="entry name" value="Cyclin-like"/>
    <property type="match status" value="1"/>
</dbReference>
<feature type="domain" description="Cyclin N-terminal" evidence="6">
    <location>
        <begin position="366"/>
        <end position="445"/>
    </location>
</feature>
<name>A0A7R9FX97_TIMSH</name>
<keyword evidence="4" id="KW-0131">Cell cycle</keyword>
<evidence type="ECO:0000256" key="3">
    <source>
        <dbReference type="ARBA" id="ARBA00022618"/>
    </source>
</evidence>
<dbReference type="InterPro" id="IPR006671">
    <property type="entry name" value="Cyclin_N"/>
</dbReference>
<gene>
    <name evidence="7" type="ORF">TSIB3V08_LOCUS2813</name>
</gene>
<accession>A0A7R9FX97</accession>
<sequence>MQNRLVLDPSPLKLNSKYVPVCLRTSTVGSDYGSERKFNQRRCLTHQCSLADDKTRPFSSNESLVSSAARSKGINNVPEIQQGGASKEVRFVRPTRDQHFRDERLVLVSTKRIPLLIFSLLAYNKGHRGGRSDMRREGGRRRHASGPRPLSAITDGIDPFDLLGIERGQEGQEISYGKLLIPSRHFFRDRKYYGGSDNESVDVPHGSLKHHVLASRPGKNRLIIELDLGMSMSGKLPHGLDCARRRCFSYDAAGHRSATHGVPGSPPPILSESKVHDWDETISAVPHYSPNLLDDPELIAGKHRTLLTFTSYMTSVIDYVRPSDLKKELNDKFKERFPHVKLSLSKLRSLKRELRKIAKMDGGLDLLTVAQAYVYFEKLILRNLINKENRKLCAGACLLLSAKLNDVKGDPLKALIERTESIFRLNRKDLMASEFAVLVALEFSLHLPTGEVFPHYQRLLYES</sequence>
<dbReference type="Pfam" id="PF00134">
    <property type="entry name" value="Cyclin_N"/>
    <property type="match status" value="1"/>
</dbReference>
<dbReference type="AlphaFoldDB" id="A0A7R9FX97"/>